<accession>A0A0G0URQ5</accession>
<comment type="caution">
    <text evidence="1">The sequence shown here is derived from an EMBL/GenBank/DDBJ whole genome shotgun (WGS) entry which is preliminary data.</text>
</comment>
<reference evidence="1 2" key="1">
    <citation type="journal article" date="2015" name="Nature">
        <title>rRNA introns, odd ribosomes, and small enigmatic genomes across a large radiation of phyla.</title>
        <authorList>
            <person name="Brown C.T."/>
            <person name="Hug L.A."/>
            <person name="Thomas B.C."/>
            <person name="Sharon I."/>
            <person name="Castelle C.J."/>
            <person name="Singh A."/>
            <person name="Wilkins M.J."/>
            <person name="Williams K.H."/>
            <person name="Banfield J.F."/>
        </authorList>
    </citation>
    <scope>NUCLEOTIDE SEQUENCE [LARGE SCALE GENOMIC DNA]</scope>
</reference>
<protein>
    <submittedName>
        <fullName evidence="1">Uncharacterized protein</fullName>
    </submittedName>
</protein>
<sequence>MVTFRKLGKLGRFGNQMFQYAGVRLLASTCGYKAVFPHWIGCEIFNDVKPWSNSESLIAKLLPTVTLSDMNSLSRKEKFLSLLGVKAKRISLENLYTKHGDNIDIYGYLQEIFAISQLKKNRELIKQWFTFKSEIS</sequence>
<name>A0A0G0URQ5_9BACT</name>
<gene>
    <name evidence="1" type="ORF">UU42_C0011G0015</name>
</gene>
<dbReference type="Proteomes" id="UP000034676">
    <property type="component" value="Unassembled WGS sequence"/>
</dbReference>
<dbReference type="AlphaFoldDB" id="A0A0G0URQ5"/>
<feature type="non-terminal residue" evidence="1">
    <location>
        <position position="136"/>
    </location>
</feature>
<evidence type="ECO:0000313" key="1">
    <source>
        <dbReference type="EMBL" id="KKR91469.1"/>
    </source>
</evidence>
<dbReference type="EMBL" id="LCAO01000011">
    <property type="protein sequence ID" value="KKR91469.1"/>
    <property type="molecule type" value="Genomic_DNA"/>
</dbReference>
<proteinExistence type="predicted"/>
<evidence type="ECO:0000313" key="2">
    <source>
        <dbReference type="Proteomes" id="UP000034676"/>
    </source>
</evidence>
<organism evidence="1 2">
    <name type="scientific">Candidatus Woesebacteria bacterium GW2011_GWA1_41_13b</name>
    <dbReference type="NCBI Taxonomy" id="1618555"/>
    <lineage>
        <taxon>Bacteria</taxon>
        <taxon>Candidatus Woeseibacteriota</taxon>
    </lineage>
</organism>